<keyword evidence="4 9" id="KW-1133">Transmembrane helix</keyword>
<evidence type="ECO:0000313" key="12">
    <source>
        <dbReference type="Proteomes" id="UP000265180"/>
    </source>
</evidence>
<dbReference type="AlphaFoldDB" id="A0A3P9MQ72"/>
<evidence type="ECO:0000256" key="3">
    <source>
        <dbReference type="ARBA" id="ARBA00022692"/>
    </source>
</evidence>
<name>A0A3P9MQ72_ORYLA</name>
<dbReference type="Ensembl" id="ENSORLT00020030235.1">
    <property type="protein sequence ID" value="ENSORLP00020035003.1"/>
    <property type="gene ID" value="ENSORLG00020021768.1"/>
</dbReference>
<evidence type="ECO:0000256" key="6">
    <source>
        <dbReference type="ARBA" id="ARBA00023136"/>
    </source>
</evidence>
<sequence length="444" mass="49592">MGVLLQKQTGKHLLVSVCSFRSSEHMVCRCSANPTHLRSIAWSNPTHLRSITWSNPTHLRSIAWSNPTHLRSIAWSNPTHLRSIAWSGILQEDQAKGKQPDVMMSNSSNFSAAGAEEGKKCIVNDQMRPFIVLYILILTVGLPGNLLSAWAFVRCCKAKEKRSAGVYLLNLLVANLLFLGALPFKVLKDLGAAPWSLMVFHCQCSAVVTYISLYASVAFLTFIIVDRYLQDRHSAHSLRLQEPSFAWLLCAVVWLLLLVIMVPNMALPTKQVQVQRYLSCTSLKEELGLSWHTLTVFLNTALFLNASAAVLVSSSLALKHLLRSRSDAARRALVSVTLMALAYVLSFVPYHAVRTPYTLAQTQVIRDCRTRRQLFLGKEATLVLSVLHVCLDPLLFFHLDPAFRGVIQDLLPCTTHCKAAADMRLRTRRNTQEDQEEGGDSSQL</sequence>
<comment type="subcellular location">
    <subcellularLocation>
        <location evidence="1">Cell membrane</location>
        <topology evidence="1">Multi-pass membrane protein</topology>
    </subcellularLocation>
</comment>
<evidence type="ECO:0000256" key="9">
    <source>
        <dbReference type="SAM" id="Phobius"/>
    </source>
</evidence>
<accession>A0A3P9MQ72</accession>
<organism evidence="11 12">
    <name type="scientific">Oryzias latipes</name>
    <name type="common">Japanese rice fish</name>
    <name type="synonym">Japanese killifish</name>
    <dbReference type="NCBI Taxonomy" id="8090"/>
    <lineage>
        <taxon>Eukaryota</taxon>
        <taxon>Metazoa</taxon>
        <taxon>Chordata</taxon>
        <taxon>Craniata</taxon>
        <taxon>Vertebrata</taxon>
        <taxon>Euteleostomi</taxon>
        <taxon>Actinopterygii</taxon>
        <taxon>Neopterygii</taxon>
        <taxon>Teleostei</taxon>
        <taxon>Neoteleostei</taxon>
        <taxon>Acanthomorphata</taxon>
        <taxon>Ovalentaria</taxon>
        <taxon>Atherinomorphae</taxon>
        <taxon>Beloniformes</taxon>
        <taxon>Adrianichthyidae</taxon>
        <taxon>Oryziinae</taxon>
        <taxon>Oryzias</taxon>
    </lineage>
</organism>
<feature type="transmembrane region" description="Helical" evidence="9">
    <location>
        <begin position="207"/>
        <end position="225"/>
    </location>
</feature>
<reference key="1">
    <citation type="journal article" date="2007" name="Nature">
        <title>The medaka draft genome and insights into vertebrate genome evolution.</title>
        <authorList>
            <person name="Kasahara M."/>
            <person name="Naruse K."/>
            <person name="Sasaki S."/>
            <person name="Nakatani Y."/>
            <person name="Qu W."/>
            <person name="Ahsan B."/>
            <person name="Yamada T."/>
            <person name="Nagayasu Y."/>
            <person name="Doi K."/>
            <person name="Kasai Y."/>
            <person name="Jindo T."/>
            <person name="Kobayashi D."/>
            <person name="Shimada A."/>
            <person name="Toyoda A."/>
            <person name="Kuroki Y."/>
            <person name="Fujiyama A."/>
            <person name="Sasaki T."/>
            <person name="Shimizu A."/>
            <person name="Asakawa S."/>
            <person name="Shimizu N."/>
            <person name="Hashimoto S."/>
            <person name="Yang J."/>
            <person name="Lee Y."/>
            <person name="Matsushima K."/>
            <person name="Sugano S."/>
            <person name="Sakaizumi M."/>
            <person name="Narita T."/>
            <person name="Ohishi K."/>
            <person name="Haga S."/>
            <person name="Ohta F."/>
            <person name="Nomoto H."/>
            <person name="Nogata K."/>
            <person name="Morishita T."/>
            <person name="Endo T."/>
            <person name="Shin-I T."/>
            <person name="Takeda H."/>
            <person name="Morishita S."/>
            <person name="Kohara Y."/>
        </authorList>
    </citation>
    <scope>NUCLEOTIDE SEQUENCE [LARGE SCALE GENOMIC DNA]</scope>
    <source>
        <strain>Hd-rR</strain>
    </source>
</reference>
<dbReference type="PANTHER" id="PTHR24233">
    <property type="entry name" value="P2Y PURINOCEPTOR-RELATED G-PROTEIN COUPLED RECEPTOR"/>
    <property type="match status" value="1"/>
</dbReference>
<reference evidence="11" key="4">
    <citation type="submission" date="2025-09" db="UniProtKB">
        <authorList>
            <consortium name="Ensembl"/>
        </authorList>
    </citation>
    <scope>IDENTIFICATION</scope>
    <source>
        <strain evidence="11">HNI</strain>
    </source>
</reference>
<keyword evidence="7" id="KW-0675">Receptor</keyword>
<evidence type="ECO:0000256" key="4">
    <source>
        <dbReference type="ARBA" id="ARBA00022989"/>
    </source>
</evidence>
<reference evidence="11" key="3">
    <citation type="submission" date="2025-08" db="UniProtKB">
        <authorList>
            <consortium name="Ensembl"/>
        </authorList>
    </citation>
    <scope>IDENTIFICATION</scope>
    <source>
        <strain evidence="11">HNI</strain>
    </source>
</reference>
<protein>
    <submittedName>
        <fullName evidence="11">G protein-coupled receptor 171</fullName>
    </submittedName>
</protein>
<feature type="transmembrane region" description="Helical" evidence="9">
    <location>
        <begin position="245"/>
        <end position="267"/>
    </location>
</feature>
<feature type="transmembrane region" description="Helical" evidence="9">
    <location>
        <begin position="165"/>
        <end position="187"/>
    </location>
</feature>
<keyword evidence="8" id="KW-0807">Transducer</keyword>
<evidence type="ECO:0000256" key="1">
    <source>
        <dbReference type="ARBA" id="ARBA00004651"/>
    </source>
</evidence>
<dbReference type="InterPro" id="IPR000276">
    <property type="entry name" value="GPCR_Rhodpsn"/>
</dbReference>
<dbReference type="Pfam" id="PF00001">
    <property type="entry name" value="7tm_1"/>
    <property type="match status" value="1"/>
</dbReference>
<dbReference type="PANTHER" id="PTHR24233:SF4">
    <property type="entry name" value="G-PROTEIN COUPLED RECEPTOR 171"/>
    <property type="match status" value="1"/>
</dbReference>
<keyword evidence="6 9" id="KW-0472">Membrane</keyword>
<dbReference type="SUPFAM" id="SSF81321">
    <property type="entry name" value="Family A G protein-coupled receptor-like"/>
    <property type="match status" value="1"/>
</dbReference>
<feature type="transmembrane region" description="Helical" evidence="9">
    <location>
        <begin position="287"/>
        <end position="312"/>
    </location>
</feature>
<dbReference type="Gene3D" id="1.20.1070.10">
    <property type="entry name" value="Rhodopsin 7-helix transmembrane proteins"/>
    <property type="match status" value="1"/>
</dbReference>
<feature type="transmembrane region" description="Helical" evidence="9">
    <location>
        <begin position="131"/>
        <end position="153"/>
    </location>
</feature>
<dbReference type="FunFam" id="1.20.1070.10:FF:000629">
    <property type="entry name" value="G protein-coupled receptor 171"/>
    <property type="match status" value="1"/>
</dbReference>
<keyword evidence="2" id="KW-1003">Cell membrane</keyword>
<reference evidence="11 12" key="2">
    <citation type="submission" date="2017-04" db="EMBL/GenBank/DDBJ databases">
        <title>CpG methylation of centromeres and impact of large insertions on vertebrate speciation.</title>
        <authorList>
            <person name="Ichikawa K."/>
            <person name="Yoshimura J."/>
            <person name="Morishita S."/>
        </authorList>
    </citation>
    <scope>NUCLEOTIDE SEQUENCE</scope>
    <source>
        <strain evidence="11 12">HNI</strain>
    </source>
</reference>
<dbReference type="GO" id="GO:0005886">
    <property type="term" value="C:plasma membrane"/>
    <property type="evidence" value="ECO:0007669"/>
    <property type="project" value="UniProtKB-SubCell"/>
</dbReference>
<evidence type="ECO:0000256" key="5">
    <source>
        <dbReference type="ARBA" id="ARBA00023040"/>
    </source>
</evidence>
<evidence type="ECO:0000259" key="10">
    <source>
        <dbReference type="PROSITE" id="PS50262"/>
    </source>
</evidence>
<evidence type="ECO:0000313" key="11">
    <source>
        <dbReference type="Ensembl" id="ENSORLP00020035003.1"/>
    </source>
</evidence>
<dbReference type="InterPro" id="IPR017452">
    <property type="entry name" value="GPCR_Rhodpsn_7TM"/>
</dbReference>
<evidence type="ECO:0000256" key="8">
    <source>
        <dbReference type="ARBA" id="ARBA00023224"/>
    </source>
</evidence>
<proteinExistence type="predicted"/>
<dbReference type="PRINTS" id="PR00237">
    <property type="entry name" value="GPCRRHODOPSN"/>
</dbReference>
<evidence type="ECO:0000256" key="2">
    <source>
        <dbReference type="ARBA" id="ARBA00022475"/>
    </source>
</evidence>
<dbReference type="PROSITE" id="PS50262">
    <property type="entry name" value="G_PROTEIN_RECEP_F1_2"/>
    <property type="match status" value="1"/>
</dbReference>
<keyword evidence="5" id="KW-0297">G-protein coupled receptor</keyword>
<keyword evidence="3 9" id="KW-0812">Transmembrane</keyword>
<evidence type="ECO:0000256" key="7">
    <source>
        <dbReference type="ARBA" id="ARBA00023170"/>
    </source>
</evidence>
<dbReference type="Proteomes" id="UP000265180">
    <property type="component" value="Chromosome 13"/>
</dbReference>
<feature type="transmembrane region" description="Helical" evidence="9">
    <location>
        <begin position="332"/>
        <end position="353"/>
    </location>
</feature>
<feature type="domain" description="G-protein coupled receptors family 1 profile" evidence="10">
    <location>
        <begin position="144"/>
        <end position="396"/>
    </location>
</feature>
<dbReference type="GO" id="GO:0004930">
    <property type="term" value="F:G protein-coupled receptor activity"/>
    <property type="evidence" value="ECO:0007669"/>
    <property type="project" value="UniProtKB-KW"/>
</dbReference>